<reference evidence="1" key="1">
    <citation type="journal article" date="2015" name="Nature">
        <title>Complex archaea that bridge the gap between prokaryotes and eukaryotes.</title>
        <authorList>
            <person name="Spang A."/>
            <person name="Saw J.H."/>
            <person name="Jorgensen S.L."/>
            <person name="Zaremba-Niedzwiedzka K."/>
            <person name="Martijn J."/>
            <person name="Lind A.E."/>
            <person name="van Eijk R."/>
            <person name="Schleper C."/>
            <person name="Guy L."/>
            <person name="Ettema T.J."/>
        </authorList>
    </citation>
    <scope>NUCLEOTIDE SEQUENCE</scope>
</reference>
<dbReference type="AlphaFoldDB" id="A0A0F9HMD3"/>
<dbReference type="EMBL" id="LAZR01016472">
    <property type="protein sequence ID" value="KKM04342.1"/>
    <property type="molecule type" value="Genomic_DNA"/>
</dbReference>
<gene>
    <name evidence="1" type="ORF">LCGC14_1765120</name>
</gene>
<comment type="caution">
    <text evidence="1">The sequence shown here is derived from an EMBL/GenBank/DDBJ whole genome shotgun (WGS) entry which is preliminary data.</text>
</comment>
<protein>
    <submittedName>
        <fullName evidence="1">Uncharacterized protein</fullName>
    </submittedName>
</protein>
<feature type="non-terminal residue" evidence="1">
    <location>
        <position position="75"/>
    </location>
</feature>
<organism evidence="1">
    <name type="scientific">marine sediment metagenome</name>
    <dbReference type="NCBI Taxonomy" id="412755"/>
    <lineage>
        <taxon>unclassified sequences</taxon>
        <taxon>metagenomes</taxon>
        <taxon>ecological metagenomes</taxon>
    </lineage>
</organism>
<proteinExistence type="predicted"/>
<accession>A0A0F9HMD3</accession>
<evidence type="ECO:0000313" key="1">
    <source>
        <dbReference type="EMBL" id="KKM04342.1"/>
    </source>
</evidence>
<sequence>MTTLYDKRHYESISDLFKVAGVLGETSQWYVQRFADLFAVDNPRKCGRCWRKEGSTDPCYSLDKEHSFTDGFDRK</sequence>
<name>A0A0F9HMD3_9ZZZZ</name>